<dbReference type="InterPro" id="IPR029489">
    <property type="entry name" value="OGT/SEC/SPY_C"/>
</dbReference>
<keyword evidence="4" id="KW-0677">Repeat</keyword>
<feature type="region of interest" description="Disordered" evidence="6">
    <location>
        <begin position="282"/>
        <end position="305"/>
    </location>
</feature>
<protein>
    <recommendedName>
        <fullName evidence="7">O-GlcNAc transferase C-terminal domain-containing protein</fullName>
    </recommendedName>
</protein>
<feature type="domain" description="O-GlcNAc transferase C-terminal" evidence="7">
    <location>
        <begin position="654"/>
        <end position="820"/>
    </location>
</feature>
<dbReference type="Pfam" id="PF13844">
    <property type="entry name" value="Glyco_transf_41"/>
    <property type="match status" value="2"/>
</dbReference>
<evidence type="ECO:0000313" key="9">
    <source>
        <dbReference type="Proteomes" id="UP000325286"/>
    </source>
</evidence>
<dbReference type="KEGG" id="rul:UC8_02840"/>
<keyword evidence="2" id="KW-0328">Glycosyltransferase</keyword>
<keyword evidence="3" id="KW-0808">Transferase</keyword>
<keyword evidence="9" id="KW-1185">Reference proteome</keyword>
<accession>A0A5B9QGU8</accession>
<dbReference type="PANTHER" id="PTHR44835:SF1">
    <property type="entry name" value="PROTEIN O-GLCNAC TRANSFERASE"/>
    <property type="match status" value="1"/>
</dbReference>
<evidence type="ECO:0000256" key="3">
    <source>
        <dbReference type="ARBA" id="ARBA00022679"/>
    </source>
</evidence>
<dbReference type="Gene3D" id="1.25.40.10">
    <property type="entry name" value="Tetratricopeptide repeat domain"/>
    <property type="match status" value="1"/>
</dbReference>
<dbReference type="SUPFAM" id="SSF52540">
    <property type="entry name" value="P-loop containing nucleoside triphosphate hydrolases"/>
    <property type="match status" value="1"/>
</dbReference>
<evidence type="ECO:0000256" key="4">
    <source>
        <dbReference type="ARBA" id="ARBA00022737"/>
    </source>
</evidence>
<evidence type="ECO:0000256" key="6">
    <source>
        <dbReference type="SAM" id="MobiDB-lite"/>
    </source>
</evidence>
<feature type="domain" description="O-GlcNAc transferase C-terminal" evidence="7">
    <location>
        <begin position="470"/>
        <end position="628"/>
    </location>
</feature>
<evidence type="ECO:0000256" key="2">
    <source>
        <dbReference type="ARBA" id="ARBA00022676"/>
    </source>
</evidence>
<organism evidence="8 9">
    <name type="scientific">Roseimaritima ulvae</name>
    <dbReference type="NCBI Taxonomy" id="980254"/>
    <lineage>
        <taxon>Bacteria</taxon>
        <taxon>Pseudomonadati</taxon>
        <taxon>Planctomycetota</taxon>
        <taxon>Planctomycetia</taxon>
        <taxon>Pirellulales</taxon>
        <taxon>Pirellulaceae</taxon>
        <taxon>Roseimaritima</taxon>
    </lineage>
</organism>
<dbReference type="Gene3D" id="3.40.50.300">
    <property type="entry name" value="P-loop containing nucleotide triphosphate hydrolases"/>
    <property type="match status" value="1"/>
</dbReference>
<dbReference type="GO" id="GO:0016757">
    <property type="term" value="F:glycosyltransferase activity"/>
    <property type="evidence" value="ECO:0007669"/>
    <property type="project" value="UniProtKB-KW"/>
</dbReference>
<dbReference type="Gene3D" id="3.40.50.11380">
    <property type="match status" value="1"/>
</dbReference>
<dbReference type="OrthoDB" id="9777890at2"/>
<dbReference type="Proteomes" id="UP000325286">
    <property type="component" value="Chromosome"/>
</dbReference>
<name>A0A5B9QGU8_9BACT</name>
<dbReference type="EMBL" id="CP042914">
    <property type="protein sequence ID" value="QEG38327.1"/>
    <property type="molecule type" value="Genomic_DNA"/>
</dbReference>
<sequence length="846" mass="95034">MMGKRFWGQRIYMILLQHLPASGGTLISRCLASMQSVCLLSEIHPRGVAHFNPLRQAATWHGLIAEADVAELAADDIQAFGEVIAGLARRAADRGQRLVVRDWAHRDWLGRPFVATPPMRSAWDAILSAAGPQRFAAPTVPRWVTVRNPLDQFIHSKRMDALRDSWDDAWMWRGLRSFAEAVQSLPRFRYEDFLAAPAATLAAMCELADLPYDDDWQHRWRDYHNITGPPAGRQATVIRPVPREPMLPDQWDSLRDNEDLLATLDLLGYTVPEPLCRHPRAEATDVSGATGSSGATEDSGATSGKDWDQQVVHWRRAHAHRPDDVAAALRLADALRWTGQVHDAAEVLLDLARGEPPLTEDAQLQLLPLLCDVLQQSERKFEAIEFRRWLAALAPQHCDNLFQLSVLLAGLGEVDESLEYCRRLLQLDHRHRGAAANFLLYINYSDKYTSAEIANQHFRLGMRFSDRPQPLPPRSRRSGEKLRIGYLASDFYTHPVGKIMLPILQAHDRQRFHVAVYHDGRQSDAITRATLATVDQFTSFHGCSDESVFQRLRDDGLDVLIDLGGYTGGGNRLHVLARRVAPVQVSFLGYPNTSAVPAIDYHLTDRFADPPGLTEHLYGEQLVWLEHAILAWRPYGCAAKITVESRGGPLLGLFNNVAKISPSALAAYAAILRRVPDARLILKYGDRYGVRSLRDRYRREFAAQGVLPHRLEFRTEAEPLEQHLRTMMSVDLALDAFPYQGTMTSLECLAVGTPIVSCCGDYYAHRATSAMMMRMGLHELVAEDAEEYVEIAVQLLEDLEWLRQLRAGVRERFYHSPLTDPVGLTRELEAKLTGWVATPGAVIESP</sequence>
<dbReference type="AlphaFoldDB" id="A0A5B9QGU8"/>
<keyword evidence="5" id="KW-0802">TPR repeat</keyword>
<dbReference type="InterPro" id="IPR051939">
    <property type="entry name" value="Glycosyltr_41/O-GlcNAc_trsf"/>
</dbReference>
<comment type="pathway">
    <text evidence="1">Protein modification; protein glycosylation.</text>
</comment>
<evidence type="ECO:0000256" key="1">
    <source>
        <dbReference type="ARBA" id="ARBA00004922"/>
    </source>
</evidence>
<evidence type="ECO:0000259" key="7">
    <source>
        <dbReference type="Pfam" id="PF13844"/>
    </source>
</evidence>
<feature type="compositionally biased region" description="Polar residues" evidence="6">
    <location>
        <begin position="287"/>
        <end position="302"/>
    </location>
</feature>
<evidence type="ECO:0000313" key="8">
    <source>
        <dbReference type="EMBL" id="QEG38327.1"/>
    </source>
</evidence>
<dbReference type="Gene3D" id="3.40.50.2000">
    <property type="entry name" value="Glycogen Phosphorylase B"/>
    <property type="match status" value="1"/>
</dbReference>
<dbReference type="InterPro" id="IPR027417">
    <property type="entry name" value="P-loop_NTPase"/>
</dbReference>
<proteinExistence type="predicted"/>
<dbReference type="SUPFAM" id="SSF48452">
    <property type="entry name" value="TPR-like"/>
    <property type="match status" value="1"/>
</dbReference>
<gene>
    <name evidence="8" type="ORF">UC8_02840</name>
</gene>
<evidence type="ECO:0000256" key="5">
    <source>
        <dbReference type="ARBA" id="ARBA00022803"/>
    </source>
</evidence>
<dbReference type="SUPFAM" id="SSF53756">
    <property type="entry name" value="UDP-Glycosyltransferase/glycogen phosphorylase"/>
    <property type="match status" value="1"/>
</dbReference>
<reference evidence="8 9" key="1">
    <citation type="submission" date="2019-08" db="EMBL/GenBank/DDBJ databases">
        <title>Deep-cultivation of Planctomycetes and their phenomic and genomic characterization uncovers novel biology.</title>
        <authorList>
            <person name="Wiegand S."/>
            <person name="Jogler M."/>
            <person name="Boedeker C."/>
            <person name="Pinto D."/>
            <person name="Vollmers J."/>
            <person name="Rivas-Marin E."/>
            <person name="Kohn T."/>
            <person name="Peeters S.H."/>
            <person name="Heuer A."/>
            <person name="Rast P."/>
            <person name="Oberbeckmann S."/>
            <person name="Bunk B."/>
            <person name="Jeske O."/>
            <person name="Meyerdierks A."/>
            <person name="Storesund J.E."/>
            <person name="Kallscheuer N."/>
            <person name="Luecker S."/>
            <person name="Lage O.M."/>
            <person name="Pohl T."/>
            <person name="Merkel B.J."/>
            <person name="Hornburger P."/>
            <person name="Mueller R.-W."/>
            <person name="Bruemmer F."/>
            <person name="Labrenz M."/>
            <person name="Spormann A.M."/>
            <person name="Op den Camp H."/>
            <person name="Overmann J."/>
            <person name="Amann R."/>
            <person name="Jetten M.S.M."/>
            <person name="Mascher T."/>
            <person name="Medema M.H."/>
            <person name="Devos D.P."/>
            <person name="Kaster A.-K."/>
            <person name="Ovreas L."/>
            <person name="Rohde M."/>
            <person name="Galperin M.Y."/>
            <person name="Jogler C."/>
        </authorList>
    </citation>
    <scope>NUCLEOTIDE SEQUENCE [LARGE SCALE GENOMIC DNA]</scope>
    <source>
        <strain evidence="8 9">UC8</strain>
    </source>
</reference>
<dbReference type="InterPro" id="IPR011990">
    <property type="entry name" value="TPR-like_helical_dom_sf"/>
</dbReference>
<dbReference type="PANTHER" id="PTHR44835">
    <property type="entry name" value="UDP-N-ACETYLGLUCOSAMINE--PEPTIDE N-ACETYLGLUCOSAMINYLTRANSFERASE SPINDLY-RELATED"/>
    <property type="match status" value="1"/>
</dbReference>